<dbReference type="Proteomes" id="UP000708208">
    <property type="component" value="Unassembled WGS sequence"/>
</dbReference>
<dbReference type="EMBL" id="CAJVCH010571202">
    <property type="protein sequence ID" value="CAG7836911.1"/>
    <property type="molecule type" value="Genomic_DNA"/>
</dbReference>
<evidence type="ECO:0000313" key="3">
    <source>
        <dbReference type="Proteomes" id="UP000708208"/>
    </source>
</evidence>
<evidence type="ECO:0000256" key="1">
    <source>
        <dbReference type="SAM" id="MobiDB-lite"/>
    </source>
</evidence>
<dbReference type="PANTHER" id="PTHR21569">
    <property type="entry name" value="RIBOSOMAL PROTEIN S9"/>
    <property type="match status" value="1"/>
</dbReference>
<reference evidence="2" key="1">
    <citation type="submission" date="2021-06" db="EMBL/GenBank/DDBJ databases">
        <authorList>
            <person name="Hodson N. C."/>
            <person name="Mongue J. A."/>
            <person name="Jaron S. K."/>
        </authorList>
    </citation>
    <scope>NUCLEOTIDE SEQUENCE</scope>
</reference>
<dbReference type="GO" id="GO:0006412">
    <property type="term" value="P:translation"/>
    <property type="evidence" value="ECO:0007669"/>
    <property type="project" value="InterPro"/>
</dbReference>
<feature type="compositionally biased region" description="Basic and acidic residues" evidence="1">
    <location>
        <begin position="366"/>
        <end position="378"/>
    </location>
</feature>
<dbReference type="PANTHER" id="PTHR21569:SF1">
    <property type="entry name" value="SMALL RIBOSOMAL SUBUNIT PROTEIN US9M"/>
    <property type="match status" value="1"/>
</dbReference>
<organism evidence="2 3">
    <name type="scientific">Allacma fusca</name>
    <dbReference type="NCBI Taxonomy" id="39272"/>
    <lineage>
        <taxon>Eukaryota</taxon>
        <taxon>Metazoa</taxon>
        <taxon>Ecdysozoa</taxon>
        <taxon>Arthropoda</taxon>
        <taxon>Hexapoda</taxon>
        <taxon>Collembola</taxon>
        <taxon>Symphypleona</taxon>
        <taxon>Sminthuridae</taxon>
        <taxon>Allacma</taxon>
    </lineage>
</organism>
<dbReference type="InterPro" id="IPR000754">
    <property type="entry name" value="Ribosomal_uS9"/>
</dbReference>
<feature type="region of interest" description="Disordered" evidence="1">
    <location>
        <begin position="366"/>
        <end position="386"/>
    </location>
</feature>
<evidence type="ECO:0008006" key="4">
    <source>
        <dbReference type="Google" id="ProtNLM"/>
    </source>
</evidence>
<gene>
    <name evidence="2" type="ORF">AFUS01_LOCUS46102</name>
</gene>
<evidence type="ECO:0000313" key="2">
    <source>
        <dbReference type="EMBL" id="CAG7836911.1"/>
    </source>
</evidence>
<sequence>MSLIWNKLLLECSLTRRINCRSISTGLSFSRNQIEGNKSEGTSTEGEQRGSISKAMQSYIERAKAHSEFMNEQHEEFNLGRRHLANMMGKDPETFSQDDVNEAIRYLFPSGLFQTKARPMMRPPEELYPKQKAAEFDASGRPYHAFFYTGRPFFFQMLHEMVNKIMKLNLITGVAAELKEESTSFINGTVWIGKEVLENRLFEKITDVQYSEWMNTLERIITHRHVEREIEYLKQFRVPLARTSLVEQVPPVLLQPDGSKVVTVERVAKKRCRGDITVRMPGTGEIIVNGETLEYFKMVQSREMVISPLQKAGLLGAVDVDARVEGSGETSQAGVVRRGIALGIVALGAESEPLRLAGYLTFDRRNKERNKPGHDSARKKWTWKKR</sequence>
<name>A0A8J2Q6L6_9HEXA</name>
<comment type="caution">
    <text evidence="2">The sequence shown here is derived from an EMBL/GenBank/DDBJ whole genome shotgun (WGS) entry which is preliminary data.</text>
</comment>
<keyword evidence="3" id="KW-1185">Reference proteome</keyword>
<dbReference type="AlphaFoldDB" id="A0A8J2Q6L6"/>
<dbReference type="GO" id="GO:0003723">
    <property type="term" value="F:RNA binding"/>
    <property type="evidence" value="ECO:0007669"/>
    <property type="project" value="TreeGrafter"/>
</dbReference>
<proteinExistence type="predicted"/>
<dbReference type="GO" id="GO:0003735">
    <property type="term" value="F:structural constituent of ribosome"/>
    <property type="evidence" value="ECO:0007669"/>
    <property type="project" value="InterPro"/>
</dbReference>
<protein>
    <recommendedName>
        <fullName evidence="4">Ribosomal protein S9</fullName>
    </recommendedName>
</protein>
<dbReference type="Pfam" id="PF00380">
    <property type="entry name" value="Ribosomal_S9"/>
    <property type="match status" value="1"/>
</dbReference>
<dbReference type="OrthoDB" id="10254627at2759"/>
<accession>A0A8J2Q6L6</accession>
<dbReference type="GO" id="GO:0005763">
    <property type="term" value="C:mitochondrial small ribosomal subunit"/>
    <property type="evidence" value="ECO:0007669"/>
    <property type="project" value="TreeGrafter"/>
</dbReference>